<dbReference type="Proteomes" id="UP001353858">
    <property type="component" value="Unassembled WGS sequence"/>
</dbReference>
<feature type="compositionally biased region" description="Basic and acidic residues" evidence="1">
    <location>
        <begin position="158"/>
        <end position="167"/>
    </location>
</feature>
<dbReference type="EMBL" id="JARPUR010000002">
    <property type="protein sequence ID" value="KAK4880906.1"/>
    <property type="molecule type" value="Genomic_DNA"/>
</dbReference>
<feature type="compositionally biased region" description="Basic and acidic residues" evidence="1">
    <location>
        <begin position="58"/>
        <end position="97"/>
    </location>
</feature>
<feature type="region of interest" description="Disordered" evidence="1">
    <location>
        <begin position="48"/>
        <end position="136"/>
    </location>
</feature>
<accession>A0AAN7SA04</accession>
<comment type="caution">
    <text evidence="3">The sequence shown here is derived from an EMBL/GenBank/DDBJ whole genome shotgun (WGS) entry which is preliminary data.</text>
</comment>
<evidence type="ECO:0000313" key="4">
    <source>
        <dbReference type="Proteomes" id="UP001353858"/>
    </source>
</evidence>
<feature type="compositionally biased region" description="Basic residues" evidence="1">
    <location>
        <begin position="174"/>
        <end position="184"/>
    </location>
</feature>
<keyword evidence="4" id="KW-1185">Reference proteome</keyword>
<protein>
    <submittedName>
        <fullName evidence="3">Uncharacterized protein</fullName>
    </submittedName>
</protein>
<feature type="signal peptide" evidence="2">
    <location>
        <begin position="1"/>
        <end position="20"/>
    </location>
</feature>
<feature type="compositionally biased region" description="Basic residues" evidence="1">
    <location>
        <begin position="123"/>
        <end position="136"/>
    </location>
</feature>
<proteinExistence type="predicted"/>
<reference evidence="4" key="1">
    <citation type="submission" date="2023-01" db="EMBL/GenBank/DDBJ databases">
        <title>Key to firefly adult light organ development and bioluminescence: homeobox transcription factors regulate luciferase expression and transportation to peroxisome.</title>
        <authorList>
            <person name="Fu X."/>
        </authorList>
    </citation>
    <scope>NUCLEOTIDE SEQUENCE [LARGE SCALE GENOMIC DNA]</scope>
</reference>
<gene>
    <name evidence="3" type="ORF">RN001_004225</name>
</gene>
<keyword evidence="2" id="KW-0732">Signal</keyword>
<feature type="chain" id="PRO_5042939411" evidence="2">
    <location>
        <begin position="21"/>
        <end position="184"/>
    </location>
</feature>
<dbReference type="Pfam" id="PF16009">
    <property type="entry name" value="DUF4779"/>
    <property type="match status" value="1"/>
</dbReference>
<evidence type="ECO:0000256" key="1">
    <source>
        <dbReference type="SAM" id="MobiDB-lite"/>
    </source>
</evidence>
<name>A0AAN7SA04_9COLE</name>
<organism evidence="3 4">
    <name type="scientific">Aquatica leii</name>
    <dbReference type="NCBI Taxonomy" id="1421715"/>
    <lineage>
        <taxon>Eukaryota</taxon>
        <taxon>Metazoa</taxon>
        <taxon>Ecdysozoa</taxon>
        <taxon>Arthropoda</taxon>
        <taxon>Hexapoda</taxon>
        <taxon>Insecta</taxon>
        <taxon>Pterygota</taxon>
        <taxon>Neoptera</taxon>
        <taxon>Endopterygota</taxon>
        <taxon>Coleoptera</taxon>
        <taxon>Polyphaga</taxon>
        <taxon>Elateriformia</taxon>
        <taxon>Elateroidea</taxon>
        <taxon>Lampyridae</taxon>
        <taxon>Luciolinae</taxon>
        <taxon>Aquatica</taxon>
    </lineage>
</organism>
<dbReference type="AlphaFoldDB" id="A0AAN7SA04"/>
<dbReference type="InterPro" id="IPR031959">
    <property type="entry name" value="DUF4779"/>
</dbReference>
<evidence type="ECO:0000313" key="3">
    <source>
        <dbReference type="EMBL" id="KAK4880906.1"/>
    </source>
</evidence>
<feature type="compositionally biased region" description="Basic and acidic residues" evidence="1">
    <location>
        <begin position="107"/>
        <end position="122"/>
    </location>
</feature>
<feature type="region of interest" description="Disordered" evidence="1">
    <location>
        <begin position="155"/>
        <end position="184"/>
    </location>
</feature>
<evidence type="ECO:0000256" key="2">
    <source>
        <dbReference type="SAM" id="SignalP"/>
    </source>
</evidence>
<sequence>MSYLRACAIFLLLSFVTVNALHTQVYKTNFHQAHPIALVHPTKLRISSNTNEDNAAGYDHERAYRSRQNKKEDNAKVNEKHENERNDSENGEKRYKNVDNNARYKKYKDSESSRKSSKFNEKKGHKRGHKSRGYHNKFIRDEIIREHKFYDNAYKSGNYEKHGDHNVNYESKSGWRKKDHNKTK</sequence>